<dbReference type="Gene3D" id="2.70.50.70">
    <property type="match status" value="1"/>
</dbReference>
<dbReference type="GO" id="GO:0004497">
    <property type="term" value="F:monooxygenase activity"/>
    <property type="evidence" value="ECO:0007669"/>
    <property type="project" value="UniProtKB-KW"/>
</dbReference>
<proteinExistence type="inferred from homology"/>
<evidence type="ECO:0000256" key="10">
    <source>
        <dbReference type="ARBA" id="ARBA00023157"/>
    </source>
</evidence>
<comment type="caution">
    <text evidence="18">The sequence shown here is derived from an EMBL/GenBank/DDBJ whole genome shotgun (WGS) entry which is preliminary data.</text>
</comment>
<feature type="chain" id="PRO_5040164225" description="lytic cellulose monooxygenase (C4-dehydrogenating)" evidence="16">
    <location>
        <begin position="19"/>
        <end position="232"/>
    </location>
</feature>
<evidence type="ECO:0000256" key="6">
    <source>
        <dbReference type="ARBA" id="ARBA00023001"/>
    </source>
</evidence>
<reference evidence="18" key="1">
    <citation type="submission" date="2020-11" db="EMBL/GenBank/DDBJ databases">
        <authorList>
            <consortium name="DOE Joint Genome Institute"/>
            <person name="Ahrendt S."/>
            <person name="Riley R."/>
            <person name="Andreopoulos W."/>
            <person name="Labutti K."/>
            <person name="Pangilinan J."/>
            <person name="Ruiz-Duenas F.J."/>
            <person name="Barrasa J.M."/>
            <person name="Sanchez-Garcia M."/>
            <person name="Camarero S."/>
            <person name="Miyauchi S."/>
            <person name="Serrano A."/>
            <person name="Linde D."/>
            <person name="Babiker R."/>
            <person name="Drula E."/>
            <person name="Ayuso-Fernandez I."/>
            <person name="Pacheco R."/>
            <person name="Padilla G."/>
            <person name="Ferreira P."/>
            <person name="Barriuso J."/>
            <person name="Kellner H."/>
            <person name="Castanera R."/>
            <person name="Alfaro M."/>
            <person name="Ramirez L."/>
            <person name="Pisabarro A.G."/>
            <person name="Kuo A."/>
            <person name="Tritt A."/>
            <person name="Lipzen A."/>
            <person name="He G."/>
            <person name="Yan M."/>
            <person name="Ng V."/>
            <person name="Cullen D."/>
            <person name="Martin F."/>
            <person name="Rosso M.-N."/>
            <person name="Henrissat B."/>
            <person name="Hibbett D."/>
            <person name="Martinez A.T."/>
            <person name="Grigoriev I.V."/>
        </authorList>
    </citation>
    <scope>NUCLEOTIDE SEQUENCE</scope>
    <source>
        <strain evidence="18">CBS 506.95</strain>
    </source>
</reference>
<keyword evidence="6" id="KW-0136">Cellulose degradation</keyword>
<dbReference type="Pfam" id="PF03443">
    <property type="entry name" value="AA9"/>
    <property type="match status" value="1"/>
</dbReference>
<evidence type="ECO:0000256" key="9">
    <source>
        <dbReference type="ARBA" id="ARBA00023033"/>
    </source>
</evidence>
<comment type="cofactor">
    <cofactor evidence="1">
        <name>Cu(2+)</name>
        <dbReference type="ChEBI" id="CHEBI:29036"/>
    </cofactor>
</comment>
<sequence length="232" mass="24437">MFGKAFIAILSLATFTSAHYTMPSLIINGQTTGAWVNVRQTNNYNSQAPVTDVSSADFRCYTSATNAKATTVNVNAGSTVGVSLNGPMYHAGVVNVYMAKVPSGADAASWDGSGQVWFKVHEIPAVTDGGKTITFPTQDKTSFTFTLPKNLPNGQYLIRPEQIALHSASAFQGAQFYLACGQLNVSGGGSGSPGPLVSIPGVYTGREPGIMINIYYPIPATYTQPGPAVWKG</sequence>
<dbReference type="EMBL" id="MU157889">
    <property type="protein sequence ID" value="KAF9525047.1"/>
    <property type="molecule type" value="Genomic_DNA"/>
</dbReference>
<keyword evidence="12" id="KW-0624">Polysaccharide degradation</keyword>
<keyword evidence="5 16" id="KW-0732">Signal</keyword>
<keyword evidence="19" id="KW-1185">Reference proteome</keyword>
<keyword evidence="11" id="KW-0119">Carbohydrate metabolism</keyword>
<comment type="subcellular location">
    <subcellularLocation>
        <location evidence="2">Secreted</location>
    </subcellularLocation>
</comment>
<evidence type="ECO:0000259" key="17">
    <source>
        <dbReference type="Pfam" id="PF03443"/>
    </source>
</evidence>
<dbReference type="GO" id="GO:0046872">
    <property type="term" value="F:metal ion binding"/>
    <property type="evidence" value="ECO:0007669"/>
    <property type="project" value="UniProtKB-KW"/>
</dbReference>
<evidence type="ECO:0000256" key="14">
    <source>
        <dbReference type="ARBA" id="ARBA00045077"/>
    </source>
</evidence>
<evidence type="ECO:0000256" key="13">
    <source>
        <dbReference type="ARBA" id="ARBA00044502"/>
    </source>
</evidence>
<evidence type="ECO:0000313" key="18">
    <source>
        <dbReference type="EMBL" id="KAF9525047.1"/>
    </source>
</evidence>
<keyword evidence="9" id="KW-0503">Monooxygenase</keyword>
<dbReference type="Proteomes" id="UP000807306">
    <property type="component" value="Unassembled WGS sequence"/>
</dbReference>
<organism evidence="18 19">
    <name type="scientific">Crepidotus variabilis</name>
    <dbReference type="NCBI Taxonomy" id="179855"/>
    <lineage>
        <taxon>Eukaryota</taxon>
        <taxon>Fungi</taxon>
        <taxon>Dikarya</taxon>
        <taxon>Basidiomycota</taxon>
        <taxon>Agaricomycotina</taxon>
        <taxon>Agaricomycetes</taxon>
        <taxon>Agaricomycetidae</taxon>
        <taxon>Agaricales</taxon>
        <taxon>Agaricineae</taxon>
        <taxon>Crepidotaceae</taxon>
        <taxon>Crepidotus</taxon>
    </lineage>
</organism>
<dbReference type="InterPro" id="IPR005103">
    <property type="entry name" value="AA9_LPMO"/>
</dbReference>
<evidence type="ECO:0000256" key="2">
    <source>
        <dbReference type="ARBA" id="ARBA00004613"/>
    </source>
</evidence>
<keyword evidence="10" id="KW-1015">Disulfide bond</keyword>
<feature type="domain" description="Auxiliary Activity family 9 catalytic" evidence="17">
    <location>
        <begin position="19"/>
        <end position="218"/>
    </location>
</feature>
<evidence type="ECO:0000256" key="16">
    <source>
        <dbReference type="SAM" id="SignalP"/>
    </source>
</evidence>
<dbReference type="GO" id="GO:0030245">
    <property type="term" value="P:cellulose catabolic process"/>
    <property type="evidence" value="ECO:0007669"/>
    <property type="project" value="UniProtKB-KW"/>
</dbReference>
<evidence type="ECO:0000313" key="19">
    <source>
        <dbReference type="Proteomes" id="UP000807306"/>
    </source>
</evidence>
<comment type="similarity">
    <text evidence="13">Belongs to the polysaccharide monooxygenase AA9 family.</text>
</comment>
<keyword evidence="8" id="KW-0186">Copper</keyword>
<comment type="catalytic activity">
    <reaction evidence="14">
        <text>[(1-&gt;4)-beta-D-glucosyl]n+m + reduced acceptor + O2 = 4-dehydro-beta-D-glucosyl-[(1-&gt;4)-beta-D-glucosyl]n-1 + [(1-&gt;4)-beta-D-glucosyl]m + acceptor + H2O.</text>
        <dbReference type="EC" id="1.14.99.56"/>
    </reaction>
</comment>
<evidence type="ECO:0000256" key="12">
    <source>
        <dbReference type="ARBA" id="ARBA00023326"/>
    </source>
</evidence>
<dbReference type="PANTHER" id="PTHR33353:SF10">
    <property type="entry name" value="ENDO-BETA-1,4-GLUCANASE D"/>
    <property type="match status" value="1"/>
</dbReference>
<evidence type="ECO:0000256" key="3">
    <source>
        <dbReference type="ARBA" id="ARBA00022525"/>
    </source>
</evidence>
<evidence type="ECO:0000256" key="7">
    <source>
        <dbReference type="ARBA" id="ARBA00023002"/>
    </source>
</evidence>
<keyword evidence="3" id="KW-0964">Secreted</keyword>
<evidence type="ECO:0000256" key="4">
    <source>
        <dbReference type="ARBA" id="ARBA00022723"/>
    </source>
</evidence>
<dbReference type="PANTHER" id="PTHR33353">
    <property type="entry name" value="PUTATIVE (AFU_ORTHOLOGUE AFUA_1G12560)-RELATED"/>
    <property type="match status" value="1"/>
</dbReference>
<keyword evidence="4" id="KW-0479">Metal-binding</keyword>
<dbReference type="GO" id="GO:0005576">
    <property type="term" value="C:extracellular region"/>
    <property type="evidence" value="ECO:0007669"/>
    <property type="project" value="UniProtKB-SubCell"/>
</dbReference>
<evidence type="ECO:0000256" key="11">
    <source>
        <dbReference type="ARBA" id="ARBA00023277"/>
    </source>
</evidence>
<dbReference type="OrthoDB" id="3496539at2759"/>
<accession>A0A9P6JL79</accession>
<keyword evidence="7" id="KW-0560">Oxidoreductase</keyword>
<gene>
    <name evidence="18" type="ORF">CPB83DRAFT_565870</name>
</gene>
<dbReference type="CDD" id="cd21175">
    <property type="entry name" value="LPMO_AA9"/>
    <property type="match status" value="1"/>
</dbReference>
<evidence type="ECO:0000256" key="15">
    <source>
        <dbReference type="ARBA" id="ARBA00047174"/>
    </source>
</evidence>
<protein>
    <recommendedName>
        <fullName evidence="15">lytic cellulose monooxygenase (C4-dehydrogenating)</fullName>
        <ecNumber evidence="15">1.14.99.56</ecNumber>
    </recommendedName>
</protein>
<feature type="signal peptide" evidence="16">
    <location>
        <begin position="1"/>
        <end position="18"/>
    </location>
</feature>
<dbReference type="EC" id="1.14.99.56" evidence="15"/>
<dbReference type="AlphaFoldDB" id="A0A9P6JL79"/>
<name>A0A9P6JL79_9AGAR</name>
<evidence type="ECO:0000256" key="8">
    <source>
        <dbReference type="ARBA" id="ARBA00023008"/>
    </source>
</evidence>
<evidence type="ECO:0000256" key="1">
    <source>
        <dbReference type="ARBA" id="ARBA00001973"/>
    </source>
</evidence>
<dbReference type="InterPro" id="IPR049892">
    <property type="entry name" value="AA9"/>
</dbReference>
<evidence type="ECO:0000256" key="5">
    <source>
        <dbReference type="ARBA" id="ARBA00022729"/>
    </source>
</evidence>